<dbReference type="EMBL" id="DVOO01000031">
    <property type="protein sequence ID" value="HIV26272.1"/>
    <property type="molecule type" value="Genomic_DNA"/>
</dbReference>
<dbReference type="InterPro" id="IPR052509">
    <property type="entry name" value="Metal_resp_DNA-bind_regulator"/>
</dbReference>
<dbReference type="Gene3D" id="1.10.10.10">
    <property type="entry name" value="Winged helix-like DNA-binding domain superfamily/Winged helix DNA-binding domain"/>
    <property type="match status" value="1"/>
</dbReference>
<reference evidence="2" key="1">
    <citation type="submission" date="2020-10" db="EMBL/GenBank/DDBJ databases">
        <authorList>
            <person name="Gilroy R."/>
        </authorList>
    </citation>
    <scope>NUCLEOTIDE SEQUENCE</scope>
    <source>
        <strain evidence="2">CHK188-20938</strain>
    </source>
</reference>
<dbReference type="PANTHER" id="PTHR33169">
    <property type="entry name" value="PADR-FAMILY TRANSCRIPTIONAL REGULATOR"/>
    <property type="match status" value="1"/>
</dbReference>
<sequence length="118" mass="14129">MELISRYKKGLTDMLILKLLTEEDNYPYQLAQKIKECSDGKIVIREFALYPILYRMEEKGFLTSYGQKHGRMERVYFRIREAGREELQELVQVYEEVKQGIEKILYNRIGEEKTIREG</sequence>
<proteinExistence type="predicted"/>
<dbReference type="InterPro" id="IPR036390">
    <property type="entry name" value="WH_DNA-bd_sf"/>
</dbReference>
<dbReference type="InterPro" id="IPR036388">
    <property type="entry name" value="WH-like_DNA-bd_sf"/>
</dbReference>
<protein>
    <submittedName>
        <fullName evidence="2">Helix-turn-helix transcriptional regulator</fullName>
    </submittedName>
</protein>
<dbReference type="Proteomes" id="UP000824169">
    <property type="component" value="Unassembled WGS sequence"/>
</dbReference>
<dbReference type="Pfam" id="PF03551">
    <property type="entry name" value="PadR"/>
    <property type="match status" value="1"/>
</dbReference>
<feature type="domain" description="Transcription regulator PadR N-terminal" evidence="1">
    <location>
        <begin position="16"/>
        <end position="89"/>
    </location>
</feature>
<dbReference type="SUPFAM" id="SSF46785">
    <property type="entry name" value="Winged helix' DNA-binding domain"/>
    <property type="match status" value="1"/>
</dbReference>
<evidence type="ECO:0000259" key="1">
    <source>
        <dbReference type="Pfam" id="PF03551"/>
    </source>
</evidence>
<dbReference type="InterPro" id="IPR005149">
    <property type="entry name" value="Tscrpt_reg_PadR_N"/>
</dbReference>
<organism evidence="2 3">
    <name type="scientific">Candidatus Scatomonas pullistercoris</name>
    <dbReference type="NCBI Taxonomy" id="2840920"/>
    <lineage>
        <taxon>Bacteria</taxon>
        <taxon>Bacillati</taxon>
        <taxon>Bacillota</taxon>
        <taxon>Clostridia</taxon>
        <taxon>Lachnospirales</taxon>
        <taxon>Lachnospiraceae</taxon>
        <taxon>Lachnospiraceae incertae sedis</taxon>
        <taxon>Candidatus Scatomonas</taxon>
    </lineage>
</organism>
<reference evidence="2" key="2">
    <citation type="journal article" date="2021" name="PeerJ">
        <title>Extensive microbial diversity within the chicken gut microbiome revealed by metagenomics and culture.</title>
        <authorList>
            <person name="Gilroy R."/>
            <person name="Ravi A."/>
            <person name="Getino M."/>
            <person name="Pursley I."/>
            <person name="Horton D.L."/>
            <person name="Alikhan N.F."/>
            <person name="Baker D."/>
            <person name="Gharbi K."/>
            <person name="Hall N."/>
            <person name="Watson M."/>
            <person name="Adriaenssens E.M."/>
            <person name="Foster-Nyarko E."/>
            <person name="Jarju S."/>
            <person name="Secka A."/>
            <person name="Antonio M."/>
            <person name="Oren A."/>
            <person name="Chaudhuri R.R."/>
            <person name="La Ragione R."/>
            <person name="Hildebrand F."/>
            <person name="Pallen M.J."/>
        </authorList>
    </citation>
    <scope>NUCLEOTIDE SEQUENCE</scope>
    <source>
        <strain evidence="2">CHK188-20938</strain>
    </source>
</reference>
<dbReference type="PANTHER" id="PTHR33169:SF14">
    <property type="entry name" value="TRANSCRIPTIONAL REGULATOR RV3488"/>
    <property type="match status" value="1"/>
</dbReference>
<name>A0A9D1P4Q1_9FIRM</name>
<dbReference type="AlphaFoldDB" id="A0A9D1P4Q1"/>
<evidence type="ECO:0000313" key="3">
    <source>
        <dbReference type="Proteomes" id="UP000824169"/>
    </source>
</evidence>
<accession>A0A9D1P4Q1</accession>
<comment type="caution">
    <text evidence="2">The sequence shown here is derived from an EMBL/GenBank/DDBJ whole genome shotgun (WGS) entry which is preliminary data.</text>
</comment>
<gene>
    <name evidence="2" type="ORF">IAB71_10925</name>
</gene>
<evidence type="ECO:0000313" key="2">
    <source>
        <dbReference type="EMBL" id="HIV26272.1"/>
    </source>
</evidence>